<keyword evidence="3" id="KW-1185">Reference proteome</keyword>
<feature type="compositionally biased region" description="Polar residues" evidence="1">
    <location>
        <begin position="156"/>
        <end position="166"/>
    </location>
</feature>
<gene>
    <name evidence="2" type="ORF">PMIN01_07931</name>
</gene>
<dbReference type="AlphaFoldDB" id="A0A9P6GEF8"/>
<evidence type="ECO:0000313" key="2">
    <source>
        <dbReference type="EMBL" id="KAF9733588.1"/>
    </source>
</evidence>
<accession>A0A9P6GEF8</accession>
<proteinExistence type="predicted"/>
<dbReference type="EMBL" id="WJXW01000008">
    <property type="protein sequence ID" value="KAF9733588.1"/>
    <property type="molecule type" value="Genomic_DNA"/>
</dbReference>
<feature type="compositionally biased region" description="Basic and acidic residues" evidence="1">
    <location>
        <begin position="98"/>
        <end position="110"/>
    </location>
</feature>
<feature type="region of interest" description="Disordered" evidence="1">
    <location>
        <begin position="63"/>
        <end position="166"/>
    </location>
</feature>
<protein>
    <submittedName>
        <fullName evidence="2">Uncharacterized protein</fullName>
    </submittedName>
</protein>
<evidence type="ECO:0000313" key="3">
    <source>
        <dbReference type="Proteomes" id="UP000756921"/>
    </source>
</evidence>
<comment type="caution">
    <text evidence="2">The sequence shown here is derived from an EMBL/GenBank/DDBJ whole genome shotgun (WGS) entry which is preliminary data.</text>
</comment>
<name>A0A9P6GEF8_9PLEO</name>
<evidence type="ECO:0000256" key="1">
    <source>
        <dbReference type="SAM" id="MobiDB-lite"/>
    </source>
</evidence>
<reference evidence="2" key="1">
    <citation type="journal article" date="2020" name="Mol. Plant Microbe Interact.">
        <title>Genome Sequence of the Biocontrol Agent Coniothyrium minitans strain Conio (IMI 134523).</title>
        <authorList>
            <person name="Patel D."/>
            <person name="Shittu T.A."/>
            <person name="Baroncelli R."/>
            <person name="Muthumeenakshi S."/>
            <person name="Osborne T.H."/>
            <person name="Janganan T.K."/>
            <person name="Sreenivasaprasad S."/>
        </authorList>
    </citation>
    <scope>NUCLEOTIDE SEQUENCE</scope>
    <source>
        <strain evidence="2">Conio</strain>
    </source>
</reference>
<dbReference type="Proteomes" id="UP000756921">
    <property type="component" value="Unassembled WGS sequence"/>
</dbReference>
<organism evidence="2 3">
    <name type="scientific">Paraphaeosphaeria minitans</name>
    <dbReference type="NCBI Taxonomy" id="565426"/>
    <lineage>
        <taxon>Eukaryota</taxon>
        <taxon>Fungi</taxon>
        <taxon>Dikarya</taxon>
        <taxon>Ascomycota</taxon>
        <taxon>Pezizomycotina</taxon>
        <taxon>Dothideomycetes</taxon>
        <taxon>Pleosporomycetidae</taxon>
        <taxon>Pleosporales</taxon>
        <taxon>Massarineae</taxon>
        <taxon>Didymosphaeriaceae</taxon>
        <taxon>Paraphaeosphaeria</taxon>
    </lineage>
</organism>
<sequence>MPFLDNLLDLMVPRSVIRPYKKKQQDRRLQAAADRFQKANGQLPPGFRPGREFSSEFASLSMNGAGRRGAPAAPVPQFGTEMRTPGNSRSRMVRKVQGQKDRKVGDRVGEVDLEEVQGTAGQSHRKEADHSVGGVADKADGKQSLELCNYEGPAGSASNYPNNLLTQSPGDVTQALNLC</sequence>